<accession>A0A401T751</accession>
<organism evidence="1 2">
    <name type="scientific">Chiloscyllium punctatum</name>
    <name type="common">Brownbanded bambooshark</name>
    <name type="synonym">Hemiscyllium punctatum</name>
    <dbReference type="NCBI Taxonomy" id="137246"/>
    <lineage>
        <taxon>Eukaryota</taxon>
        <taxon>Metazoa</taxon>
        <taxon>Chordata</taxon>
        <taxon>Craniata</taxon>
        <taxon>Vertebrata</taxon>
        <taxon>Chondrichthyes</taxon>
        <taxon>Elasmobranchii</taxon>
        <taxon>Galeomorphii</taxon>
        <taxon>Galeoidea</taxon>
        <taxon>Orectolobiformes</taxon>
        <taxon>Hemiscylliidae</taxon>
        <taxon>Chiloscyllium</taxon>
    </lineage>
</organism>
<dbReference type="AlphaFoldDB" id="A0A401T751"/>
<evidence type="ECO:0000313" key="2">
    <source>
        <dbReference type="Proteomes" id="UP000287033"/>
    </source>
</evidence>
<reference evidence="1 2" key="1">
    <citation type="journal article" date="2018" name="Nat. Ecol. Evol.">
        <title>Shark genomes provide insights into elasmobranch evolution and the origin of vertebrates.</title>
        <authorList>
            <person name="Hara Y"/>
            <person name="Yamaguchi K"/>
            <person name="Onimaru K"/>
            <person name="Kadota M"/>
            <person name="Koyanagi M"/>
            <person name="Keeley SD"/>
            <person name="Tatsumi K"/>
            <person name="Tanaka K"/>
            <person name="Motone F"/>
            <person name="Kageyama Y"/>
            <person name="Nozu R"/>
            <person name="Adachi N"/>
            <person name="Nishimura O"/>
            <person name="Nakagawa R"/>
            <person name="Tanegashima C"/>
            <person name="Kiyatake I"/>
            <person name="Matsumoto R"/>
            <person name="Murakumo K"/>
            <person name="Nishida K"/>
            <person name="Terakita A"/>
            <person name="Kuratani S"/>
            <person name="Sato K"/>
            <person name="Hyodo S Kuraku.S."/>
        </authorList>
    </citation>
    <scope>NUCLEOTIDE SEQUENCE [LARGE SCALE GENOMIC DNA]</scope>
</reference>
<dbReference type="Proteomes" id="UP000287033">
    <property type="component" value="Unassembled WGS sequence"/>
</dbReference>
<protein>
    <submittedName>
        <fullName evidence="1">Uncharacterized protein</fullName>
    </submittedName>
</protein>
<name>A0A401T751_CHIPU</name>
<keyword evidence="2" id="KW-1185">Reference proteome</keyword>
<gene>
    <name evidence="1" type="ORF">chiPu_0016951</name>
</gene>
<comment type="caution">
    <text evidence="1">The sequence shown here is derived from an EMBL/GenBank/DDBJ whole genome shotgun (WGS) entry which is preliminary data.</text>
</comment>
<evidence type="ECO:0000313" key="1">
    <source>
        <dbReference type="EMBL" id="GCC38437.1"/>
    </source>
</evidence>
<proteinExistence type="predicted"/>
<dbReference type="EMBL" id="BEZZ01001183">
    <property type="protein sequence ID" value="GCC38437.1"/>
    <property type="molecule type" value="Genomic_DNA"/>
</dbReference>
<sequence>MLLPAALWIHCEHRSLHCVRRSTPLRSSLTHSLTLAMARRYLVTACWIRLCTVMAPFPQGTTTLVLAKQTVTFITPLGNSALLMLHKALVSGAAAESASAQAQNKEGRLAPLPLSLPVARLYLFLLLFCCYSAPCDEMLCFMVVLLGERPRSALTRRRCLPPPVPAVCGSGAECSLHGERTQNQGSKHRATQCLPALAAHGTAKLRVRCSPSATHRQTF</sequence>